<keyword evidence="2" id="KW-1185">Reference proteome</keyword>
<sequence>MVVGLSKLYESCDLAHKRSVLPIARPVNPTRAAIGPQECNTTNTTTKRMMPACWDEEDDDVIMEVEDEIVDAALATSLHAMARVQAPRTIRLEVLVASGERLASPGKCTQVQMKLQKKKLGADHVMLDVLPEVNSIDLLIPSLKVVLDQRVRKGKTEILVHWKGLSPADSTWNVRDLIQERFLDFILEDEDAL</sequence>
<evidence type="ECO:0000313" key="2">
    <source>
        <dbReference type="Proteomes" id="UP001163603"/>
    </source>
</evidence>
<reference evidence="2" key="1">
    <citation type="journal article" date="2023" name="G3 (Bethesda)">
        <title>Genome assembly and association tests identify interacting loci associated with vigor, precocity, and sex in interspecific pistachio rootstocks.</title>
        <authorList>
            <person name="Palmer W."/>
            <person name="Jacygrad E."/>
            <person name="Sagayaradj S."/>
            <person name="Cavanaugh K."/>
            <person name="Han R."/>
            <person name="Bertier L."/>
            <person name="Beede B."/>
            <person name="Kafkas S."/>
            <person name="Golino D."/>
            <person name="Preece J."/>
            <person name="Michelmore R."/>
        </authorList>
    </citation>
    <scope>NUCLEOTIDE SEQUENCE [LARGE SCALE GENOMIC DNA]</scope>
</reference>
<protein>
    <submittedName>
        <fullName evidence="1">Uncharacterized protein</fullName>
    </submittedName>
</protein>
<name>A0ACC0YWQ2_9ROSI</name>
<gene>
    <name evidence="1" type="ORF">Pint_17219</name>
</gene>
<proteinExistence type="predicted"/>
<organism evidence="1 2">
    <name type="scientific">Pistacia integerrima</name>
    <dbReference type="NCBI Taxonomy" id="434235"/>
    <lineage>
        <taxon>Eukaryota</taxon>
        <taxon>Viridiplantae</taxon>
        <taxon>Streptophyta</taxon>
        <taxon>Embryophyta</taxon>
        <taxon>Tracheophyta</taxon>
        <taxon>Spermatophyta</taxon>
        <taxon>Magnoliopsida</taxon>
        <taxon>eudicotyledons</taxon>
        <taxon>Gunneridae</taxon>
        <taxon>Pentapetalae</taxon>
        <taxon>rosids</taxon>
        <taxon>malvids</taxon>
        <taxon>Sapindales</taxon>
        <taxon>Anacardiaceae</taxon>
        <taxon>Pistacia</taxon>
    </lineage>
</organism>
<accession>A0ACC0YWQ2</accession>
<dbReference type="EMBL" id="CM047739">
    <property type="protein sequence ID" value="KAJ0042824.1"/>
    <property type="molecule type" value="Genomic_DNA"/>
</dbReference>
<comment type="caution">
    <text evidence="1">The sequence shown here is derived from an EMBL/GenBank/DDBJ whole genome shotgun (WGS) entry which is preliminary data.</text>
</comment>
<evidence type="ECO:0000313" key="1">
    <source>
        <dbReference type="EMBL" id="KAJ0042824.1"/>
    </source>
</evidence>
<dbReference type="Proteomes" id="UP001163603">
    <property type="component" value="Chromosome 4"/>
</dbReference>